<dbReference type="Pfam" id="PF03793">
    <property type="entry name" value="PASTA"/>
    <property type="match status" value="3"/>
</dbReference>
<reference evidence="15 16" key="1">
    <citation type="submission" date="2023-08" db="EMBL/GenBank/DDBJ databases">
        <title>Phytohabitans sansha sp. nov., isolated from marine sediment.</title>
        <authorList>
            <person name="Zhao Y."/>
            <person name="Yi K."/>
        </authorList>
    </citation>
    <scope>NUCLEOTIDE SEQUENCE [LARGE SCALE GENOMIC DNA]</scope>
    <source>
        <strain evidence="15 16">ZYX-F-186</strain>
    </source>
</reference>
<evidence type="ECO:0000259" key="14">
    <source>
        <dbReference type="PROSITE" id="PS51178"/>
    </source>
</evidence>
<evidence type="ECO:0000256" key="11">
    <source>
        <dbReference type="SAM" id="MobiDB-lite"/>
    </source>
</evidence>
<evidence type="ECO:0000256" key="10">
    <source>
        <dbReference type="PROSITE-ProRule" id="PRU10141"/>
    </source>
</evidence>
<dbReference type="InterPro" id="IPR000719">
    <property type="entry name" value="Prot_kinase_dom"/>
</dbReference>
<dbReference type="InterPro" id="IPR017441">
    <property type="entry name" value="Protein_kinase_ATP_BS"/>
</dbReference>
<keyword evidence="3" id="KW-0808">Transferase</keyword>
<keyword evidence="6 15" id="KW-0418">Kinase</keyword>
<comment type="caution">
    <text evidence="15">The sequence shown here is derived from an EMBL/GenBank/DDBJ whole genome shotgun (WGS) entry which is preliminary data.</text>
</comment>
<dbReference type="CDD" id="cd14014">
    <property type="entry name" value="STKc_PknB_like"/>
    <property type="match status" value="1"/>
</dbReference>
<dbReference type="Gene3D" id="3.30.10.20">
    <property type="match status" value="3"/>
</dbReference>
<evidence type="ECO:0000256" key="2">
    <source>
        <dbReference type="ARBA" id="ARBA00022527"/>
    </source>
</evidence>
<dbReference type="PROSITE" id="PS00108">
    <property type="entry name" value="PROTEIN_KINASE_ST"/>
    <property type="match status" value="1"/>
</dbReference>
<dbReference type="PROSITE" id="PS00107">
    <property type="entry name" value="PROTEIN_KINASE_ATP"/>
    <property type="match status" value="1"/>
</dbReference>
<evidence type="ECO:0000313" key="16">
    <source>
        <dbReference type="Proteomes" id="UP001230908"/>
    </source>
</evidence>
<keyword evidence="4" id="KW-0677">Repeat</keyword>
<evidence type="ECO:0000256" key="6">
    <source>
        <dbReference type="ARBA" id="ARBA00022777"/>
    </source>
</evidence>
<feature type="transmembrane region" description="Helical" evidence="12">
    <location>
        <begin position="329"/>
        <end position="352"/>
    </location>
</feature>
<evidence type="ECO:0000313" key="15">
    <source>
        <dbReference type="EMBL" id="MDQ7906974.1"/>
    </source>
</evidence>
<protein>
    <recommendedName>
        <fullName evidence="1">non-specific serine/threonine protein kinase</fullName>
        <ecNumber evidence="1">2.7.11.1</ecNumber>
    </recommendedName>
</protein>
<evidence type="ECO:0000256" key="7">
    <source>
        <dbReference type="ARBA" id="ARBA00022840"/>
    </source>
</evidence>
<keyword evidence="12" id="KW-0472">Membrane</keyword>
<dbReference type="RefSeq" id="WP_308714255.1">
    <property type="nucleotide sequence ID" value="NZ_JAVHUY010000019.1"/>
</dbReference>
<dbReference type="Gene3D" id="3.30.200.20">
    <property type="entry name" value="Phosphorylase Kinase, domain 1"/>
    <property type="match status" value="1"/>
</dbReference>
<evidence type="ECO:0000256" key="4">
    <source>
        <dbReference type="ARBA" id="ARBA00022737"/>
    </source>
</evidence>
<dbReference type="EC" id="2.7.11.1" evidence="1"/>
<keyword evidence="12" id="KW-0812">Transmembrane</keyword>
<dbReference type="SUPFAM" id="SSF56112">
    <property type="entry name" value="Protein kinase-like (PK-like)"/>
    <property type="match status" value="1"/>
</dbReference>
<dbReference type="PANTHER" id="PTHR43289:SF6">
    <property type="entry name" value="SERINE_THREONINE-PROTEIN KINASE NEKL-3"/>
    <property type="match status" value="1"/>
</dbReference>
<dbReference type="SMART" id="SM00220">
    <property type="entry name" value="S_TKc"/>
    <property type="match status" value="1"/>
</dbReference>
<dbReference type="CDD" id="cd06577">
    <property type="entry name" value="PASTA_pknB"/>
    <property type="match status" value="3"/>
</dbReference>
<feature type="region of interest" description="Disordered" evidence="11">
    <location>
        <begin position="523"/>
        <end position="587"/>
    </location>
</feature>
<proteinExistence type="predicted"/>
<feature type="domain" description="Protein kinase" evidence="13">
    <location>
        <begin position="12"/>
        <end position="276"/>
    </location>
</feature>
<dbReference type="NCBIfam" id="NF033483">
    <property type="entry name" value="PknB_PASTA_kin"/>
    <property type="match status" value="1"/>
</dbReference>
<dbReference type="GO" id="GO:0016301">
    <property type="term" value="F:kinase activity"/>
    <property type="evidence" value="ECO:0007669"/>
    <property type="project" value="UniProtKB-KW"/>
</dbReference>
<dbReference type="InterPro" id="IPR008271">
    <property type="entry name" value="Ser/Thr_kinase_AS"/>
</dbReference>
<organism evidence="15 16">
    <name type="scientific">Phytohabitans maris</name>
    <dbReference type="NCBI Taxonomy" id="3071409"/>
    <lineage>
        <taxon>Bacteria</taxon>
        <taxon>Bacillati</taxon>
        <taxon>Actinomycetota</taxon>
        <taxon>Actinomycetes</taxon>
        <taxon>Micromonosporales</taxon>
        <taxon>Micromonosporaceae</taxon>
    </lineage>
</organism>
<gene>
    <name evidence="15" type="primary">pknB</name>
    <name evidence="15" type="ORF">RB614_20895</name>
</gene>
<dbReference type="Pfam" id="PF00069">
    <property type="entry name" value="Pkinase"/>
    <property type="match status" value="1"/>
</dbReference>
<evidence type="ECO:0000259" key="13">
    <source>
        <dbReference type="PROSITE" id="PS50011"/>
    </source>
</evidence>
<dbReference type="EMBL" id="JAVHUY010000019">
    <property type="protein sequence ID" value="MDQ7906974.1"/>
    <property type="molecule type" value="Genomic_DNA"/>
</dbReference>
<evidence type="ECO:0000256" key="8">
    <source>
        <dbReference type="ARBA" id="ARBA00047899"/>
    </source>
</evidence>
<comment type="catalytic activity">
    <reaction evidence="8">
        <text>L-threonyl-[protein] + ATP = O-phospho-L-threonyl-[protein] + ADP + H(+)</text>
        <dbReference type="Rhea" id="RHEA:46608"/>
        <dbReference type="Rhea" id="RHEA-COMP:11060"/>
        <dbReference type="Rhea" id="RHEA-COMP:11605"/>
        <dbReference type="ChEBI" id="CHEBI:15378"/>
        <dbReference type="ChEBI" id="CHEBI:30013"/>
        <dbReference type="ChEBI" id="CHEBI:30616"/>
        <dbReference type="ChEBI" id="CHEBI:61977"/>
        <dbReference type="ChEBI" id="CHEBI:456216"/>
        <dbReference type="EC" id="2.7.11.1"/>
    </reaction>
</comment>
<feature type="domain" description="PASTA" evidence="14">
    <location>
        <begin position="491"/>
        <end position="557"/>
    </location>
</feature>
<feature type="binding site" evidence="10">
    <location>
        <position position="41"/>
    </location>
    <ligand>
        <name>ATP</name>
        <dbReference type="ChEBI" id="CHEBI:30616"/>
    </ligand>
</feature>
<comment type="catalytic activity">
    <reaction evidence="9">
        <text>L-seryl-[protein] + ATP = O-phospho-L-seryl-[protein] + ADP + H(+)</text>
        <dbReference type="Rhea" id="RHEA:17989"/>
        <dbReference type="Rhea" id="RHEA-COMP:9863"/>
        <dbReference type="Rhea" id="RHEA-COMP:11604"/>
        <dbReference type="ChEBI" id="CHEBI:15378"/>
        <dbReference type="ChEBI" id="CHEBI:29999"/>
        <dbReference type="ChEBI" id="CHEBI:30616"/>
        <dbReference type="ChEBI" id="CHEBI:83421"/>
        <dbReference type="ChEBI" id="CHEBI:456216"/>
        <dbReference type="EC" id="2.7.11.1"/>
    </reaction>
</comment>
<dbReference type="SMART" id="SM00740">
    <property type="entry name" value="PASTA"/>
    <property type="match status" value="3"/>
</dbReference>
<dbReference type="Gene3D" id="1.10.510.10">
    <property type="entry name" value="Transferase(Phosphotransferase) domain 1"/>
    <property type="match status" value="1"/>
</dbReference>
<evidence type="ECO:0000256" key="9">
    <source>
        <dbReference type="ARBA" id="ARBA00048679"/>
    </source>
</evidence>
<evidence type="ECO:0000256" key="5">
    <source>
        <dbReference type="ARBA" id="ARBA00022741"/>
    </source>
</evidence>
<keyword evidence="12" id="KW-1133">Transmembrane helix</keyword>
<feature type="domain" description="PASTA" evidence="14">
    <location>
        <begin position="358"/>
        <end position="425"/>
    </location>
</feature>
<evidence type="ECO:0000256" key="1">
    <source>
        <dbReference type="ARBA" id="ARBA00012513"/>
    </source>
</evidence>
<dbReference type="PROSITE" id="PS50011">
    <property type="entry name" value="PROTEIN_KINASE_DOM"/>
    <property type="match status" value="1"/>
</dbReference>
<dbReference type="InterPro" id="IPR005543">
    <property type="entry name" value="PASTA_dom"/>
</dbReference>
<keyword evidence="5 10" id="KW-0547">Nucleotide-binding</keyword>
<evidence type="ECO:0000256" key="3">
    <source>
        <dbReference type="ARBA" id="ARBA00022679"/>
    </source>
</evidence>
<dbReference type="PANTHER" id="PTHR43289">
    <property type="entry name" value="MITOGEN-ACTIVATED PROTEIN KINASE KINASE KINASE 20-RELATED"/>
    <property type="match status" value="1"/>
</dbReference>
<dbReference type="PROSITE" id="PS51178">
    <property type="entry name" value="PASTA"/>
    <property type="match status" value="2"/>
</dbReference>
<name>A0ABU0ZIV1_9ACTN</name>
<keyword evidence="2" id="KW-0723">Serine/threonine-protein kinase</keyword>
<feature type="compositionally biased region" description="Pro residues" evidence="11">
    <location>
        <begin position="565"/>
        <end position="576"/>
    </location>
</feature>
<dbReference type="InterPro" id="IPR011009">
    <property type="entry name" value="Kinase-like_dom_sf"/>
</dbReference>
<dbReference type="Proteomes" id="UP001230908">
    <property type="component" value="Unassembled WGS sequence"/>
</dbReference>
<feature type="compositionally biased region" description="Basic and acidic residues" evidence="11">
    <location>
        <begin position="523"/>
        <end position="533"/>
    </location>
</feature>
<keyword evidence="16" id="KW-1185">Reference proteome</keyword>
<evidence type="ECO:0000256" key="12">
    <source>
        <dbReference type="SAM" id="Phobius"/>
    </source>
</evidence>
<sequence>MTAQARLLGGRYQVGELLGYGGMAEVHRGRDLRLGRDVAIKMLRTDLARDQTFQMRFRREAQNAASLNHPAIVAVYDTGEEIAPTGETLPFIVMEFVNGRTLKEVLAAEGRLMPRRALEITADICAALEFSHRHGIIHRDIKPGNVMLTQNGQVKVMDFGIARALASGATTMTQTSAVIGTAQYLSPEQARGEAVDARSDVYAAGCVLFELLCGHPPFVGDSPVSVAYQHVREDPRAPSEINPEVNPDIDAIDLKALAKNPLNRYQSAQEMRADLLRAAAGRPVMATPVLRDAETVAMMGQTAVTRPINATMTRPTARVGDPRRRKASAWVLAALSTLGVLAVIALIAGLILSNQDKGTPQTTVPNVLGLAPATAQADLRNAGLVATDGEPYYGDDCEKGTVAKQSKPEGERVDRNTEVVINVCQGPQEILVPTDLVGSTRAAAESALKNAGLTPRFVEVDNEAPEEQVVEVPDAGKKVAKEAIVEVRVSRGNIVPVPNVVGDEASSAQDELREAGFDVELREGSPAPSDDKIGTVQRQNVTGKAKKGSTVVLTVFTEPQQEPTTEPPTSPTPSISPTPGGGGGTEG</sequence>
<keyword evidence="7 10" id="KW-0067">ATP-binding</keyword>
<accession>A0ABU0ZIV1</accession>